<sequence>MVGTSTLNNVKFSSPATTTFAANASTTNFFIESGASTTAPSLLSVSGNYSNSGTFNDNSGTVYIASTTAPQYLSNTMTGDSAFNNLTILNNSGTDAETNPGIIFTAAASTTGTFTAITPSTKIRFKAGATTTLQNLTLDGQDSGTKITLRAATSTATAGGTQELAPTTVSGVSTYVSAAMVDADSVVIAFRDSTVAPFPGKFAIYNISGAQELAPTTFSGQLDVRYVSAVMADADSVVIAYLDFTNSLGKYAVYNISGAQELAPTTFSGTANVGWVSAAMVDANSVVIAYEDAALVGKFAIYNIDGTQELAPTTFSGSADVSYVSAAMVDADSVVIAYRDATNSPFPGKYAVYNISGAQELAPTTFSGAVSVTYASAAMVDADSVVIAYRDGTNSLGKYAVYNISGAQELAPTTFSVANNVNYASTAMADADSVVIAYLDFTDSLGKYAIYNISGAQELAPKIFSGSADVAYASAAMVDADSVAIAYQDATDSLGKYAVYTVGSPAVPTWGLEVPGTASITYTDVMDSNACKVAESNIDATGGTNTDSGGNACWTFASATAFTQRNYGWAVNDGSLTTAGLRNGVNGPITEVANGEVLRLRTDVAISTANLSGGAQAFTLQYKSFGGSCASGSYADIGGVGSGTIWRGYNTAAADNATLPNYLLDYNNVKQSFTEDGVSASNPGAVTVGSAGEWDWALQNNGATANTTYCFRMVKTDGGVALTYSAYPTLSTAESAATFAGGGGGGGGGAPAETPATGATNQGGGGGGTPTPTPSETPTTGGSGGGGGGGGGDAFLRNFRFFTSIWELFDPLFFLSLGRSPSVVDLRARLTGEALQKQTLLKAPAFGVNFVF</sequence>
<dbReference type="Proteomes" id="UP000178114">
    <property type="component" value="Unassembled WGS sequence"/>
</dbReference>
<feature type="region of interest" description="Disordered" evidence="1">
    <location>
        <begin position="742"/>
        <end position="789"/>
    </location>
</feature>
<gene>
    <name evidence="2" type="ORF">A2930_02610</name>
</gene>
<name>A0A1F5X053_9BACT</name>
<evidence type="ECO:0000313" key="3">
    <source>
        <dbReference type="Proteomes" id="UP000178114"/>
    </source>
</evidence>
<accession>A0A1F5X053</accession>
<dbReference type="EMBL" id="MFID01000022">
    <property type="protein sequence ID" value="OGF80951.1"/>
    <property type="molecule type" value="Genomic_DNA"/>
</dbReference>
<proteinExistence type="predicted"/>
<dbReference type="SUPFAM" id="SSF69304">
    <property type="entry name" value="Tricorn protease N-terminal domain"/>
    <property type="match status" value="1"/>
</dbReference>
<reference evidence="2 3" key="1">
    <citation type="journal article" date="2016" name="Nat. Commun.">
        <title>Thousands of microbial genomes shed light on interconnected biogeochemical processes in an aquifer system.</title>
        <authorList>
            <person name="Anantharaman K."/>
            <person name="Brown C.T."/>
            <person name="Hug L.A."/>
            <person name="Sharon I."/>
            <person name="Castelle C.J."/>
            <person name="Probst A.J."/>
            <person name="Thomas B.C."/>
            <person name="Singh A."/>
            <person name="Wilkins M.J."/>
            <person name="Karaoz U."/>
            <person name="Brodie E.L."/>
            <person name="Williams K.H."/>
            <person name="Hubbard S.S."/>
            <person name="Banfield J.F."/>
        </authorList>
    </citation>
    <scope>NUCLEOTIDE SEQUENCE [LARGE SCALE GENOMIC DNA]</scope>
</reference>
<feature type="compositionally biased region" description="Low complexity" evidence="1">
    <location>
        <begin position="751"/>
        <end position="760"/>
    </location>
</feature>
<organism evidence="2 3">
    <name type="scientific">Candidatus Giovannonibacteria bacterium RIFCSPLOWO2_01_FULL_45_34</name>
    <dbReference type="NCBI Taxonomy" id="1798351"/>
    <lineage>
        <taxon>Bacteria</taxon>
        <taxon>Candidatus Giovannoniibacteriota</taxon>
    </lineage>
</organism>
<protein>
    <submittedName>
        <fullName evidence="2">Uncharacterized protein</fullName>
    </submittedName>
</protein>
<evidence type="ECO:0000313" key="2">
    <source>
        <dbReference type="EMBL" id="OGF80951.1"/>
    </source>
</evidence>
<evidence type="ECO:0000256" key="1">
    <source>
        <dbReference type="SAM" id="MobiDB-lite"/>
    </source>
</evidence>
<comment type="caution">
    <text evidence="2">The sequence shown here is derived from an EMBL/GenBank/DDBJ whole genome shotgun (WGS) entry which is preliminary data.</text>
</comment>
<dbReference type="STRING" id="1798351.A2930_02610"/>
<dbReference type="AlphaFoldDB" id="A0A1F5X053"/>